<dbReference type="InterPro" id="IPR038296">
    <property type="entry name" value="ParD_sf"/>
</dbReference>
<dbReference type="Gene3D" id="6.10.10.120">
    <property type="entry name" value="Antitoxin ParD1-like"/>
    <property type="match status" value="1"/>
</dbReference>
<dbReference type="EMBL" id="HG938353">
    <property type="protein sequence ID" value="CDN49302.1"/>
    <property type="molecule type" value="Genomic_DNA"/>
</dbReference>
<dbReference type="PANTHER" id="PTHR36582">
    <property type="entry name" value="ANTITOXIN PARD"/>
    <property type="match status" value="1"/>
</dbReference>
<reference evidence="4" key="1">
    <citation type="journal article" date="2014" name="BMC Genomics">
        <title>Genome sequencing of two Neorhizobium galegae strains reveals a noeT gene responsible for the unusual acetylation of the nodulation factors.</title>
        <authorList>
            <person name="Osterman J."/>
            <person name="Marsh J."/>
            <person name="Laine P.K."/>
            <person name="Zeng Z."/>
            <person name="Alatalo E."/>
            <person name="Sullivan J.T."/>
            <person name="Young J.P."/>
            <person name="Thomas-Oates J."/>
            <person name="Paulin L."/>
            <person name="Lindstrom K."/>
        </authorList>
    </citation>
    <scope>NUCLEOTIDE SEQUENCE [LARGE SCALE GENOMIC DNA]</scope>
    <source>
        <strain evidence="4">HAMBI 540</strain>
    </source>
</reference>
<dbReference type="KEGG" id="ngg:RG540_CH31380"/>
<evidence type="ECO:0000313" key="3">
    <source>
        <dbReference type="EMBL" id="CDN49302.1"/>
    </source>
</evidence>
<protein>
    <submittedName>
        <fullName evidence="3">Uncharacterized protein</fullName>
    </submittedName>
</protein>
<evidence type="ECO:0000313" key="4">
    <source>
        <dbReference type="Proteomes" id="UP000028181"/>
    </source>
</evidence>
<keyword evidence="4" id="KW-1185">Reference proteome</keyword>
<dbReference type="Proteomes" id="UP000028181">
    <property type="component" value="Chromosome I"/>
</dbReference>
<dbReference type="RefSeq" id="WP_038593933.1">
    <property type="nucleotide sequence ID" value="NZ_HG938353.1"/>
</dbReference>
<gene>
    <name evidence="3" type="ORF">RG540_CH31380</name>
</gene>
<dbReference type="HOGENOM" id="CLU_144805_3_1_5"/>
<dbReference type="AlphaFoldDB" id="A0A068SSN2"/>
<name>A0A068SSN2_NEOGA</name>
<dbReference type="InterPro" id="IPR022789">
    <property type="entry name" value="ParD"/>
</dbReference>
<proteinExistence type="inferred from homology"/>
<dbReference type="PANTHER" id="PTHR36582:SF2">
    <property type="entry name" value="ANTITOXIN PARD"/>
    <property type="match status" value="1"/>
</dbReference>
<evidence type="ECO:0000256" key="2">
    <source>
        <dbReference type="ARBA" id="ARBA00022649"/>
    </source>
</evidence>
<keyword evidence="2" id="KW-1277">Toxin-antitoxin system</keyword>
<dbReference type="OrthoDB" id="9811310at2"/>
<organism evidence="3 4">
    <name type="scientific">Neorhizobium galegae bv. orientalis str. HAMBI 540</name>
    <dbReference type="NCBI Taxonomy" id="1028800"/>
    <lineage>
        <taxon>Bacteria</taxon>
        <taxon>Pseudomonadati</taxon>
        <taxon>Pseudomonadota</taxon>
        <taxon>Alphaproteobacteria</taxon>
        <taxon>Hyphomicrobiales</taxon>
        <taxon>Rhizobiaceae</taxon>
        <taxon>Rhizobium/Agrobacterium group</taxon>
        <taxon>Neorhizobium</taxon>
    </lineage>
</organism>
<dbReference type="SUPFAM" id="SSF47598">
    <property type="entry name" value="Ribbon-helix-helix"/>
    <property type="match status" value="1"/>
</dbReference>
<accession>A0A068SSN2</accession>
<sequence>MASITISLPDAAKDWIDEQVRSGGYASAAEYVNELVTQERVRQGEELSLEEVRHLIKASKASGIGTRSMDELFAEAERLVEAKKARRA</sequence>
<dbReference type="eggNOG" id="COG3609">
    <property type="taxonomic scope" value="Bacteria"/>
</dbReference>
<dbReference type="InterPro" id="IPR010985">
    <property type="entry name" value="Ribbon_hlx_hlx"/>
</dbReference>
<evidence type="ECO:0000256" key="1">
    <source>
        <dbReference type="ARBA" id="ARBA00008580"/>
    </source>
</evidence>
<dbReference type="GO" id="GO:0006355">
    <property type="term" value="P:regulation of DNA-templated transcription"/>
    <property type="evidence" value="ECO:0007669"/>
    <property type="project" value="InterPro"/>
</dbReference>
<comment type="similarity">
    <text evidence="1">Belongs to the ParD antitoxin family.</text>
</comment>
<dbReference type="GeneID" id="24255867"/>